<name>A0A1I5R0Z5_9FIRM</name>
<dbReference type="GO" id="GO:0055085">
    <property type="term" value="P:transmembrane transport"/>
    <property type="evidence" value="ECO:0007669"/>
    <property type="project" value="TreeGrafter"/>
</dbReference>
<evidence type="ECO:0000256" key="6">
    <source>
        <dbReference type="ARBA" id="ARBA00022989"/>
    </source>
</evidence>
<evidence type="ECO:0000256" key="7">
    <source>
        <dbReference type="ARBA" id="ARBA00023136"/>
    </source>
</evidence>
<dbReference type="InterPro" id="IPR002549">
    <property type="entry name" value="AI-2E-like"/>
</dbReference>
<organism evidence="9 10">
    <name type="scientific">Butyrivibrio proteoclasticus</name>
    <dbReference type="NCBI Taxonomy" id="43305"/>
    <lineage>
        <taxon>Bacteria</taxon>
        <taxon>Bacillati</taxon>
        <taxon>Bacillota</taxon>
        <taxon>Clostridia</taxon>
        <taxon>Lachnospirales</taxon>
        <taxon>Lachnospiraceae</taxon>
        <taxon>Butyrivibrio</taxon>
    </lineage>
</organism>
<evidence type="ECO:0000256" key="2">
    <source>
        <dbReference type="ARBA" id="ARBA00009773"/>
    </source>
</evidence>
<feature type="transmembrane region" description="Helical" evidence="8">
    <location>
        <begin position="12"/>
        <end position="30"/>
    </location>
</feature>
<feature type="transmembrane region" description="Helical" evidence="8">
    <location>
        <begin position="347"/>
        <end position="365"/>
    </location>
</feature>
<comment type="subcellular location">
    <subcellularLocation>
        <location evidence="1">Cell membrane</location>
        <topology evidence="1">Multi-pass membrane protein</topology>
    </subcellularLocation>
</comment>
<reference evidence="10" key="1">
    <citation type="submission" date="2016-10" db="EMBL/GenBank/DDBJ databases">
        <authorList>
            <person name="Varghese N."/>
            <person name="Submissions S."/>
        </authorList>
    </citation>
    <scope>NUCLEOTIDE SEQUENCE [LARGE SCALE GENOMIC DNA]</scope>
    <source>
        <strain evidence="10">P18</strain>
    </source>
</reference>
<evidence type="ECO:0000256" key="3">
    <source>
        <dbReference type="ARBA" id="ARBA00022448"/>
    </source>
</evidence>
<evidence type="ECO:0000313" key="10">
    <source>
        <dbReference type="Proteomes" id="UP000182624"/>
    </source>
</evidence>
<feature type="transmembrane region" description="Helical" evidence="8">
    <location>
        <begin position="283"/>
        <end position="311"/>
    </location>
</feature>
<keyword evidence="6 8" id="KW-1133">Transmembrane helix</keyword>
<dbReference type="RefSeq" id="WP_074884017.1">
    <property type="nucleotide sequence ID" value="NZ_FOXO01000003.1"/>
</dbReference>
<feature type="transmembrane region" description="Helical" evidence="8">
    <location>
        <begin position="246"/>
        <end position="271"/>
    </location>
</feature>
<comment type="similarity">
    <text evidence="2">Belongs to the autoinducer-2 exporter (AI-2E) (TC 2.A.86) family.</text>
</comment>
<dbReference type="PANTHER" id="PTHR21716:SF53">
    <property type="entry name" value="PERMEASE PERM-RELATED"/>
    <property type="match status" value="1"/>
</dbReference>
<keyword evidence="7 8" id="KW-0472">Membrane</keyword>
<feature type="transmembrane region" description="Helical" evidence="8">
    <location>
        <begin position="83"/>
        <end position="104"/>
    </location>
</feature>
<gene>
    <name evidence="9" type="ORF">SAMN04487928_10356</name>
</gene>
<keyword evidence="3" id="KW-0813">Transport</keyword>
<dbReference type="Proteomes" id="UP000182624">
    <property type="component" value="Unassembled WGS sequence"/>
</dbReference>
<evidence type="ECO:0000313" key="9">
    <source>
        <dbReference type="EMBL" id="SFP52027.1"/>
    </source>
</evidence>
<dbReference type="AlphaFoldDB" id="A0A1I5R0Z5"/>
<evidence type="ECO:0000256" key="4">
    <source>
        <dbReference type="ARBA" id="ARBA00022475"/>
    </source>
</evidence>
<evidence type="ECO:0000256" key="1">
    <source>
        <dbReference type="ARBA" id="ARBA00004651"/>
    </source>
</evidence>
<dbReference type="GO" id="GO:0005886">
    <property type="term" value="C:plasma membrane"/>
    <property type="evidence" value="ECO:0007669"/>
    <property type="project" value="UniProtKB-SubCell"/>
</dbReference>
<sequence length="390" mass="43179">MKFNGKWFKKRWVSYSIATCSAVLFYMLLSHLPEIFRLFGDLYGFIKPVVIGAVIAYIFDPLARTFNGSVFKKIKNEKTKWKLSVATTIVVIIAAVVLLFVALIPQVADSVATFASNLGSYIASSQQLLDSFESQSGNKVLGIDISGLAGLGERALDNISKYFTNQQNMQNILDGSLNAGKGFFDAVIAFILAIYLMLDKHRLINGISRVMNLVLKEKTYTNAGDFLARCNQILIRYISFDIIDGVIVGVINFIFMLITGMNYSVLISVIVGVTNLAPTFGPIVGAVIGGFILVLVKPWHAVWFLIFTIILQTIDGYVLKPKLFGESLGVSPLMILISIILGGRLFGVVGILLAIPFAAIIDFVWKDYCLKKLEERKLKSYNKVIKEKDV</sequence>
<keyword evidence="10" id="KW-1185">Reference proteome</keyword>
<feature type="transmembrane region" description="Helical" evidence="8">
    <location>
        <begin position="42"/>
        <end position="62"/>
    </location>
</feature>
<dbReference type="Pfam" id="PF01594">
    <property type="entry name" value="AI-2E_transport"/>
    <property type="match status" value="1"/>
</dbReference>
<dbReference type="OrthoDB" id="9793390at2"/>
<protein>
    <submittedName>
        <fullName evidence="9">Predicted PurR-regulated permease PerM</fullName>
    </submittedName>
</protein>
<feature type="transmembrane region" description="Helical" evidence="8">
    <location>
        <begin position="179"/>
        <end position="198"/>
    </location>
</feature>
<accession>A0A1I5R0Z5</accession>
<dbReference type="PANTHER" id="PTHR21716">
    <property type="entry name" value="TRANSMEMBRANE PROTEIN"/>
    <property type="match status" value="1"/>
</dbReference>
<evidence type="ECO:0000256" key="5">
    <source>
        <dbReference type="ARBA" id="ARBA00022692"/>
    </source>
</evidence>
<dbReference type="EMBL" id="FOXO01000003">
    <property type="protein sequence ID" value="SFP52027.1"/>
    <property type="molecule type" value="Genomic_DNA"/>
</dbReference>
<keyword evidence="5 8" id="KW-0812">Transmembrane</keyword>
<proteinExistence type="inferred from homology"/>
<evidence type="ECO:0000256" key="8">
    <source>
        <dbReference type="SAM" id="Phobius"/>
    </source>
</evidence>
<keyword evidence="4" id="KW-1003">Cell membrane</keyword>